<dbReference type="Proteomes" id="UP000176445">
    <property type="component" value="Unassembled WGS sequence"/>
</dbReference>
<comment type="caution">
    <text evidence="1">The sequence shown here is derived from an EMBL/GenBank/DDBJ whole genome shotgun (WGS) entry which is preliminary data.</text>
</comment>
<organism evidence="1 2">
    <name type="scientific">Candidatus Kaiserbacteria bacterium RIFCSPHIGHO2_01_FULL_54_36b</name>
    <dbReference type="NCBI Taxonomy" id="1798483"/>
    <lineage>
        <taxon>Bacteria</taxon>
        <taxon>Candidatus Kaiseribacteriota</taxon>
    </lineage>
</organism>
<dbReference type="AlphaFoldDB" id="A0A1F6CL75"/>
<evidence type="ECO:0000313" key="2">
    <source>
        <dbReference type="Proteomes" id="UP000176445"/>
    </source>
</evidence>
<gene>
    <name evidence="1" type="ORF">A2704_06980</name>
</gene>
<sequence>MASLPLRFKTKHRERTVVVEMDANKLERLASAFGFFNPDFLASLDRAERDIRAGRVRKVSSLRDLRA</sequence>
<reference evidence="1 2" key="1">
    <citation type="journal article" date="2016" name="Nat. Commun.">
        <title>Thousands of microbial genomes shed light on interconnected biogeochemical processes in an aquifer system.</title>
        <authorList>
            <person name="Anantharaman K."/>
            <person name="Brown C.T."/>
            <person name="Hug L.A."/>
            <person name="Sharon I."/>
            <person name="Castelle C.J."/>
            <person name="Probst A.J."/>
            <person name="Thomas B.C."/>
            <person name="Singh A."/>
            <person name="Wilkins M.J."/>
            <person name="Karaoz U."/>
            <person name="Brodie E.L."/>
            <person name="Williams K.H."/>
            <person name="Hubbard S.S."/>
            <person name="Banfield J.F."/>
        </authorList>
    </citation>
    <scope>NUCLEOTIDE SEQUENCE [LARGE SCALE GENOMIC DNA]</scope>
</reference>
<dbReference type="EMBL" id="MFKW01000068">
    <property type="protein sequence ID" value="OGG49750.1"/>
    <property type="molecule type" value="Genomic_DNA"/>
</dbReference>
<accession>A0A1F6CL75</accession>
<name>A0A1F6CL75_9BACT</name>
<protein>
    <submittedName>
        <fullName evidence="1">Uncharacterized protein</fullName>
    </submittedName>
</protein>
<evidence type="ECO:0000313" key="1">
    <source>
        <dbReference type="EMBL" id="OGG49750.1"/>
    </source>
</evidence>
<proteinExistence type="predicted"/>